<dbReference type="Gene3D" id="3.90.76.10">
    <property type="entry name" value="Dipeptide-binding Protein, Domain 1"/>
    <property type="match status" value="1"/>
</dbReference>
<dbReference type="Pfam" id="PF00496">
    <property type="entry name" value="SBP_bac_5"/>
    <property type="match status" value="1"/>
</dbReference>
<feature type="region of interest" description="Disordered" evidence="4">
    <location>
        <begin position="24"/>
        <end position="49"/>
    </location>
</feature>
<keyword evidence="2" id="KW-0813">Transport</keyword>
<evidence type="ECO:0000256" key="2">
    <source>
        <dbReference type="ARBA" id="ARBA00022448"/>
    </source>
</evidence>
<evidence type="ECO:0000256" key="1">
    <source>
        <dbReference type="ARBA" id="ARBA00005695"/>
    </source>
</evidence>
<name>A0ABS9M6B1_9FIRM</name>
<evidence type="ECO:0000259" key="6">
    <source>
        <dbReference type="Pfam" id="PF00496"/>
    </source>
</evidence>
<evidence type="ECO:0000256" key="4">
    <source>
        <dbReference type="SAM" id="MobiDB-lite"/>
    </source>
</evidence>
<feature type="domain" description="Solute-binding protein family 5" evidence="6">
    <location>
        <begin position="94"/>
        <end position="457"/>
    </location>
</feature>
<evidence type="ECO:0000313" key="7">
    <source>
        <dbReference type="EMBL" id="MCG4526075.1"/>
    </source>
</evidence>
<dbReference type="InterPro" id="IPR039424">
    <property type="entry name" value="SBP_5"/>
</dbReference>
<dbReference type="InterPro" id="IPR030678">
    <property type="entry name" value="Peptide/Ni-bd"/>
</dbReference>
<dbReference type="PANTHER" id="PTHR30290:SF9">
    <property type="entry name" value="OLIGOPEPTIDE-BINDING PROTEIN APPA"/>
    <property type="match status" value="1"/>
</dbReference>
<dbReference type="InterPro" id="IPR000914">
    <property type="entry name" value="SBP_5_dom"/>
</dbReference>
<dbReference type="SUPFAM" id="SSF53850">
    <property type="entry name" value="Periplasmic binding protein-like II"/>
    <property type="match status" value="1"/>
</dbReference>
<accession>A0ABS9M6B1</accession>
<gene>
    <name evidence="7" type="ORF">L0P79_03180</name>
</gene>
<dbReference type="Gene3D" id="3.40.190.10">
    <property type="entry name" value="Periplasmic binding protein-like II"/>
    <property type="match status" value="1"/>
</dbReference>
<dbReference type="Proteomes" id="UP001200313">
    <property type="component" value="Unassembled WGS sequence"/>
</dbReference>
<keyword evidence="8" id="KW-1185">Reference proteome</keyword>
<protein>
    <submittedName>
        <fullName evidence="7">ABC transporter substrate-binding protein</fullName>
    </submittedName>
</protein>
<evidence type="ECO:0000256" key="3">
    <source>
        <dbReference type="ARBA" id="ARBA00022729"/>
    </source>
</evidence>
<comment type="similarity">
    <text evidence="1">Belongs to the bacterial solute-binding protein 5 family.</text>
</comment>
<dbReference type="PIRSF" id="PIRSF002741">
    <property type="entry name" value="MppA"/>
    <property type="match status" value="1"/>
</dbReference>
<sequence>MNNVKKWLSLSLAGAMLMGALAGCGGGGSASSPSPSGSSAPSESASAPTSAILRWGTDSEPTGFDPHTNSEEASLRVMNQLYETLVSRNEDMTFYGRLAESWEIPDETTYIFHLRQGVKFHSGREMTADDVVYTFDRILGKTEAGDIGALGSKASYYGGVASVEAVDPYTVKFTLAEPNAAFLGNLTSNYGAIVDKDVIAEKGDLMRADGGTGPFQLGEWLPDNYVTITKFSDYWEADRVKLDGITYFLIGDEAARLAALRTGEIDFASLSATNVTAAEKEANLKVISYQTNDYIAVGCNLSTPALQDKNVRQAMSYAMDRAAIINVVYGGQALPCSMVPPAMGHWSLDVSDMDLYQTNVEKARELMEAAGYSDSNRLTLRVAAGLMDSIRQAAVVLQQQLAEIYIDLEITNLESGEYVDIWGKMSTPEAGFDLMIVNDGAGTDPNRSLSFFFGTGAGANVFGFSNERVDELCALGIATTDEAQREEYYNEAQLICIDDCTKICIASPMKYFVTASYVEGFAPSAADASNFRDTNLAR</sequence>
<proteinExistence type="inferred from homology"/>
<dbReference type="EMBL" id="JAKNJB010000004">
    <property type="protein sequence ID" value="MCG4526075.1"/>
    <property type="molecule type" value="Genomic_DNA"/>
</dbReference>
<comment type="caution">
    <text evidence="7">The sequence shown here is derived from an EMBL/GenBank/DDBJ whole genome shotgun (WGS) entry which is preliminary data.</text>
</comment>
<feature type="chain" id="PRO_5045877260" evidence="5">
    <location>
        <begin position="23"/>
        <end position="538"/>
    </location>
</feature>
<feature type="signal peptide" evidence="5">
    <location>
        <begin position="1"/>
        <end position="22"/>
    </location>
</feature>
<organism evidence="7 8">
    <name type="scientific">Intestinimonas massiliensis</name>
    <name type="common">ex Afouda et al. 2020</name>
    <dbReference type="NCBI Taxonomy" id="1673721"/>
    <lineage>
        <taxon>Bacteria</taxon>
        <taxon>Bacillati</taxon>
        <taxon>Bacillota</taxon>
        <taxon>Clostridia</taxon>
        <taxon>Eubacteriales</taxon>
        <taxon>Intestinimonas</taxon>
    </lineage>
</organism>
<evidence type="ECO:0000256" key="5">
    <source>
        <dbReference type="SAM" id="SignalP"/>
    </source>
</evidence>
<evidence type="ECO:0000313" key="8">
    <source>
        <dbReference type="Proteomes" id="UP001200313"/>
    </source>
</evidence>
<reference evidence="7 8" key="1">
    <citation type="submission" date="2022-01" db="EMBL/GenBank/DDBJ databases">
        <title>Collection of gut derived symbiotic bacterial strains cultured from healthy donors.</title>
        <authorList>
            <person name="Lin H."/>
            <person name="Kohout C."/>
            <person name="Waligurski E."/>
            <person name="Pamer E.G."/>
        </authorList>
    </citation>
    <scope>NUCLEOTIDE SEQUENCE [LARGE SCALE GENOMIC DNA]</scope>
    <source>
        <strain evidence="7 8">DFI.3.7</strain>
    </source>
</reference>
<keyword evidence="3 5" id="KW-0732">Signal</keyword>
<dbReference type="RefSeq" id="WP_238073155.1">
    <property type="nucleotide sequence ID" value="NZ_JAKNJB010000004.1"/>
</dbReference>
<feature type="compositionally biased region" description="Low complexity" evidence="4">
    <location>
        <begin position="30"/>
        <end position="49"/>
    </location>
</feature>
<dbReference type="PROSITE" id="PS51257">
    <property type="entry name" value="PROKAR_LIPOPROTEIN"/>
    <property type="match status" value="1"/>
</dbReference>
<dbReference type="PANTHER" id="PTHR30290">
    <property type="entry name" value="PERIPLASMIC BINDING COMPONENT OF ABC TRANSPORTER"/>
    <property type="match status" value="1"/>
</dbReference>
<dbReference type="Gene3D" id="3.10.105.10">
    <property type="entry name" value="Dipeptide-binding Protein, Domain 3"/>
    <property type="match status" value="1"/>
</dbReference>